<evidence type="ECO:0000313" key="3">
    <source>
        <dbReference type="EMBL" id="MBT4870338.1"/>
    </source>
</evidence>
<comment type="caution">
    <text evidence="3">The sequence shown here is derived from an EMBL/GenBank/DDBJ whole genome shotgun (WGS) entry which is preliminary data.</text>
</comment>
<dbReference type="Gene3D" id="3.40.50.1240">
    <property type="entry name" value="Phosphoglycerate mutase-like"/>
    <property type="match status" value="1"/>
</dbReference>
<evidence type="ECO:0000313" key="4">
    <source>
        <dbReference type="Proteomes" id="UP000722459"/>
    </source>
</evidence>
<dbReference type="InterPro" id="IPR050275">
    <property type="entry name" value="PGM_Phosphatase"/>
</dbReference>
<gene>
    <name evidence="3" type="ORF">HON47_02095</name>
</gene>
<accession>A0A8T5GF14</accession>
<organism evidence="3 4">
    <name type="scientific">Candidatus Iainarchaeum sp</name>
    <dbReference type="NCBI Taxonomy" id="3101447"/>
    <lineage>
        <taxon>Archaea</taxon>
        <taxon>Candidatus Iainarchaeota</taxon>
        <taxon>Candidatus Iainarchaeia</taxon>
        <taxon>Candidatus Iainarchaeales</taxon>
        <taxon>Candidatus Iainarchaeaceae</taxon>
        <taxon>Candidatus Iainarchaeum</taxon>
    </lineage>
</organism>
<name>A0A8T5GF14_9ARCH</name>
<dbReference type="SMART" id="SM00855">
    <property type="entry name" value="PGAM"/>
    <property type="match status" value="1"/>
</dbReference>
<dbReference type="EMBL" id="JABJNZ010000028">
    <property type="protein sequence ID" value="MBT4870338.1"/>
    <property type="molecule type" value="Genomic_DNA"/>
</dbReference>
<feature type="active site" description="Tele-phosphohistidine intermediate" evidence="1">
    <location>
        <position position="8"/>
    </location>
</feature>
<evidence type="ECO:0000256" key="2">
    <source>
        <dbReference type="PIRSR" id="PIRSR613078-2"/>
    </source>
</evidence>
<dbReference type="Pfam" id="PF00300">
    <property type="entry name" value="His_Phos_1"/>
    <property type="match status" value="1"/>
</dbReference>
<feature type="binding site" evidence="2">
    <location>
        <position position="57"/>
    </location>
    <ligand>
        <name>substrate</name>
    </ligand>
</feature>
<feature type="binding site" evidence="2">
    <location>
        <position position="93"/>
    </location>
    <ligand>
        <name>substrate</name>
    </ligand>
</feature>
<dbReference type="InterPro" id="IPR029033">
    <property type="entry name" value="His_PPase_superfam"/>
</dbReference>
<dbReference type="SUPFAM" id="SSF53254">
    <property type="entry name" value="Phosphoglycerate mutase-like"/>
    <property type="match status" value="1"/>
</dbReference>
<dbReference type="GO" id="GO:0016791">
    <property type="term" value="F:phosphatase activity"/>
    <property type="evidence" value="ECO:0007669"/>
    <property type="project" value="TreeGrafter"/>
</dbReference>
<dbReference type="PANTHER" id="PTHR48100">
    <property type="entry name" value="BROAD-SPECIFICITY PHOSPHATASE YOR283W-RELATED"/>
    <property type="match status" value="1"/>
</dbReference>
<dbReference type="Proteomes" id="UP000722459">
    <property type="component" value="Unassembled WGS sequence"/>
</dbReference>
<dbReference type="AlphaFoldDB" id="A0A8T5GF14"/>
<dbReference type="GO" id="GO:0005737">
    <property type="term" value="C:cytoplasm"/>
    <property type="evidence" value="ECO:0007669"/>
    <property type="project" value="TreeGrafter"/>
</dbReference>
<feature type="binding site" evidence="2">
    <location>
        <begin position="81"/>
        <end position="85"/>
    </location>
    <ligand>
        <name>substrate</name>
    </ligand>
</feature>
<feature type="active site" description="Proton donor/acceptor" evidence="1">
    <location>
        <position position="81"/>
    </location>
</feature>
<reference evidence="3" key="1">
    <citation type="journal article" date="2021" name="ISME J.">
        <title>Mercury methylation by metabolically versatile and cosmopolitan marine bacteria.</title>
        <authorList>
            <person name="Lin H."/>
            <person name="Ascher D.B."/>
            <person name="Myung Y."/>
            <person name="Lamborg C.H."/>
            <person name="Hallam S.J."/>
            <person name="Gionfriddo C.M."/>
            <person name="Holt K.E."/>
            <person name="Moreau J.W."/>
        </authorList>
    </citation>
    <scope>NUCLEOTIDE SEQUENCE</scope>
    <source>
        <strain evidence="3">SI075_bin30</strain>
    </source>
</reference>
<dbReference type="PANTHER" id="PTHR48100:SF1">
    <property type="entry name" value="HISTIDINE PHOSPHATASE FAMILY PROTEIN-RELATED"/>
    <property type="match status" value="1"/>
</dbReference>
<evidence type="ECO:0000256" key="1">
    <source>
        <dbReference type="PIRSR" id="PIRSR613078-1"/>
    </source>
</evidence>
<proteinExistence type="predicted"/>
<dbReference type="InterPro" id="IPR013078">
    <property type="entry name" value="His_Pase_superF_clade-1"/>
</dbReference>
<sequence>MKIYLMRHGETTGDEENRYGGDYDDHLSQNGKEQVNNLAKKLEGKDIEIIYHSSLIRAIETAQIVGEKLSINLIEIKGIKERNHYGELTGLTKKEAKEKFPDEVEELEHDPIYHKLPHSEDYYEFAERVINAFNEISESEHEIIAIVTHGGPIKIIFRELIGFEVEGLEDCAIIEIEKEGDNIEIIGMDGIESITPN</sequence>
<dbReference type="CDD" id="cd07067">
    <property type="entry name" value="HP_PGM_like"/>
    <property type="match status" value="1"/>
</dbReference>
<protein>
    <submittedName>
        <fullName evidence="3">Histidine phosphatase family protein</fullName>
    </submittedName>
</protein>